<organism evidence="1 2">
    <name type="scientific">Marinoscillum furvescens DSM 4134</name>
    <dbReference type="NCBI Taxonomy" id="1122208"/>
    <lineage>
        <taxon>Bacteria</taxon>
        <taxon>Pseudomonadati</taxon>
        <taxon>Bacteroidota</taxon>
        <taxon>Cytophagia</taxon>
        <taxon>Cytophagales</taxon>
        <taxon>Reichenbachiellaceae</taxon>
        <taxon>Marinoscillum</taxon>
    </lineage>
</organism>
<name>A0A3D9L6E6_MARFU</name>
<comment type="caution">
    <text evidence="1">The sequence shown here is derived from an EMBL/GenBank/DDBJ whole genome shotgun (WGS) entry which is preliminary data.</text>
</comment>
<dbReference type="CDD" id="cd06561">
    <property type="entry name" value="AlkD_like"/>
    <property type="match status" value="1"/>
</dbReference>
<evidence type="ECO:0000313" key="1">
    <source>
        <dbReference type="EMBL" id="REE01044.1"/>
    </source>
</evidence>
<protein>
    <submittedName>
        <fullName evidence="1">3-methyladenine DNA glycosylase AlkD</fullName>
    </submittedName>
</protein>
<proteinExistence type="predicted"/>
<dbReference type="InterPro" id="IPR016024">
    <property type="entry name" value="ARM-type_fold"/>
</dbReference>
<dbReference type="PANTHER" id="PTHR41291">
    <property type="entry name" value="DNA ALKYLATION REPAIR PROTEIN"/>
    <property type="match status" value="1"/>
</dbReference>
<dbReference type="EMBL" id="QREG01000004">
    <property type="protein sequence ID" value="REE01044.1"/>
    <property type="molecule type" value="Genomic_DNA"/>
</dbReference>
<reference evidence="1 2" key="1">
    <citation type="submission" date="2018-07" db="EMBL/GenBank/DDBJ databases">
        <title>Genomic Encyclopedia of Type Strains, Phase IV (KMG-IV): sequencing the most valuable type-strain genomes for metagenomic binning, comparative biology and taxonomic classification.</title>
        <authorList>
            <person name="Goeker M."/>
        </authorList>
    </citation>
    <scope>NUCLEOTIDE SEQUENCE [LARGE SCALE GENOMIC DNA]</scope>
    <source>
        <strain evidence="1 2">DSM 4134</strain>
    </source>
</reference>
<keyword evidence="2" id="KW-1185">Reference proteome</keyword>
<dbReference type="OrthoDB" id="1117222at2"/>
<dbReference type="AlphaFoldDB" id="A0A3D9L6E6"/>
<sequence length="233" mass="26404">MDYQTIIAELHALANPEKAAFKQKKFGIVATNAFGIYMSDLNALARKVPKDADLALQLIASDIYEARLLGAKVYPPKDLTPELMDSWITTFDNWEICDTFCMGLFAKSKHALPKISEWAHRKPLYEKRAAFATLAAYCMADKKAENETFEDFYPLIKAHARDDRDHIRKAISWALRSIGKRNKDLKISAIACAEDILMQGTRSGIWIAKDVLKELQKTGLRSSDYPRSIYRPG</sequence>
<evidence type="ECO:0000313" key="2">
    <source>
        <dbReference type="Proteomes" id="UP000256779"/>
    </source>
</evidence>
<dbReference type="SUPFAM" id="SSF48371">
    <property type="entry name" value="ARM repeat"/>
    <property type="match status" value="1"/>
</dbReference>
<dbReference type="Pfam" id="PF08713">
    <property type="entry name" value="DNA_alkylation"/>
    <property type="match status" value="1"/>
</dbReference>
<accession>A0A3D9L6E6</accession>
<dbReference type="Proteomes" id="UP000256779">
    <property type="component" value="Unassembled WGS sequence"/>
</dbReference>
<dbReference type="InterPro" id="IPR014825">
    <property type="entry name" value="DNA_alkylation"/>
</dbReference>
<dbReference type="Gene3D" id="1.25.10.90">
    <property type="match status" value="1"/>
</dbReference>
<dbReference type="PANTHER" id="PTHR41291:SF1">
    <property type="entry name" value="DNA ALKYLATION REPAIR PROTEIN"/>
    <property type="match status" value="1"/>
</dbReference>
<dbReference type="RefSeq" id="WP_115867134.1">
    <property type="nucleotide sequence ID" value="NZ_QREG01000004.1"/>
</dbReference>
<gene>
    <name evidence="1" type="ORF">C7460_10463</name>
</gene>